<dbReference type="PROSITE" id="PS51668">
    <property type="entry name" value="TSAA_2"/>
    <property type="match status" value="1"/>
</dbReference>
<evidence type="ECO:0000313" key="5">
    <source>
        <dbReference type="Proteomes" id="UP000030008"/>
    </source>
</evidence>
<evidence type="ECO:0000256" key="1">
    <source>
        <dbReference type="ARBA" id="ARBA00022691"/>
    </source>
</evidence>
<dbReference type="InterPro" id="IPR040372">
    <property type="entry name" value="YaeB-like"/>
</dbReference>
<dbReference type="Pfam" id="PF01980">
    <property type="entry name" value="TrmO_N"/>
    <property type="match status" value="1"/>
</dbReference>
<dbReference type="InterPro" id="IPR036413">
    <property type="entry name" value="YaeB-like_sf"/>
</dbReference>
<keyword evidence="4" id="KW-0808">Transferase</keyword>
<accession>A0A099I4I9</accession>
<gene>
    <name evidence="4" type="ORF">CIAN88_16080</name>
</gene>
<dbReference type="EMBL" id="JQIF01000078">
    <property type="protein sequence ID" value="KGJ52172.1"/>
    <property type="molecule type" value="Genomic_DNA"/>
</dbReference>
<name>A0A099I4I9_CLOIN</name>
<dbReference type="AlphaFoldDB" id="A0A099I4I9"/>
<evidence type="ECO:0000259" key="3">
    <source>
        <dbReference type="PROSITE" id="PS51668"/>
    </source>
</evidence>
<keyword evidence="4" id="KW-0489">Methyltransferase</keyword>
<dbReference type="InterPro" id="IPR036414">
    <property type="entry name" value="YaeB_N_sf"/>
</dbReference>
<proteinExistence type="inferred from homology"/>
<keyword evidence="1" id="KW-0949">S-adenosyl-L-methionine</keyword>
<reference evidence="4 5" key="1">
    <citation type="submission" date="2014-08" db="EMBL/GenBank/DDBJ databases">
        <title>Clostridium innocuum, an unnegligible vancomycin-resistant pathogen causing extra-intestinal infections.</title>
        <authorList>
            <person name="Feng Y."/>
            <person name="Chiu C.-H."/>
        </authorList>
    </citation>
    <scope>NUCLEOTIDE SEQUENCE [LARGE SCALE GENOMIC DNA]</scope>
    <source>
        <strain evidence="4 5">AN88</strain>
    </source>
</reference>
<dbReference type="Gene3D" id="2.40.30.70">
    <property type="entry name" value="YaeB-like"/>
    <property type="match status" value="1"/>
</dbReference>
<dbReference type="InterPro" id="IPR023370">
    <property type="entry name" value="TrmO-like_N"/>
</dbReference>
<dbReference type="GO" id="GO:0032259">
    <property type="term" value="P:methylation"/>
    <property type="evidence" value="ECO:0007669"/>
    <property type="project" value="UniProtKB-KW"/>
</dbReference>
<dbReference type="CDD" id="cd09281">
    <property type="entry name" value="UPF0066"/>
    <property type="match status" value="1"/>
</dbReference>
<dbReference type="PANTHER" id="PTHR12818">
    <property type="entry name" value="TRNA (ADENINE(37)-N6)-METHYLTRANSFERASE"/>
    <property type="match status" value="1"/>
</dbReference>
<dbReference type="SUPFAM" id="SSF118196">
    <property type="entry name" value="YaeB-like"/>
    <property type="match status" value="1"/>
</dbReference>
<dbReference type="RefSeq" id="WP_044906648.1">
    <property type="nucleotide sequence ID" value="NZ_JAQCQO010000033.1"/>
</dbReference>
<organism evidence="4 5">
    <name type="scientific">Clostridium innocuum</name>
    <dbReference type="NCBI Taxonomy" id="1522"/>
    <lineage>
        <taxon>Bacteria</taxon>
        <taxon>Bacillati</taxon>
        <taxon>Bacillota</taxon>
        <taxon>Clostridia</taxon>
        <taxon>Eubacteriales</taxon>
        <taxon>Clostridiaceae</taxon>
        <taxon>Clostridium</taxon>
    </lineage>
</organism>
<comment type="caution">
    <text evidence="4">The sequence shown here is derived from an EMBL/GenBank/DDBJ whole genome shotgun (WGS) entry which is preliminary data.</text>
</comment>
<feature type="domain" description="TsaA-like" evidence="3">
    <location>
        <begin position="6"/>
        <end position="131"/>
    </location>
</feature>
<dbReference type="GO" id="GO:0008168">
    <property type="term" value="F:methyltransferase activity"/>
    <property type="evidence" value="ECO:0007669"/>
    <property type="project" value="UniProtKB-KW"/>
</dbReference>
<protein>
    <submittedName>
        <fullName evidence="4">Methyltransferase</fullName>
    </submittedName>
</protein>
<dbReference type="Proteomes" id="UP000030008">
    <property type="component" value="Unassembled WGS sequence"/>
</dbReference>
<evidence type="ECO:0000313" key="4">
    <source>
        <dbReference type="EMBL" id="KGJ52172.1"/>
    </source>
</evidence>
<comment type="similarity">
    <text evidence="2">Belongs to the tRNA methyltransferase O family.</text>
</comment>
<evidence type="ECO:0000256" key="2">
    <source>
        <dbReference type="ARBA" id="ARBA00033753"/>
    </source>
</evidence>
<sequence>MTKFEVHSVGSIHSGKEGGTFIQVDENYIPALQALDGFSHLQIIWWFDGYDEDVYRTVLKTKQPYKKAPEEMGIFATRSPIRPNPIALTAVEKLHIDYEKGVVQIAYIDANDGSPVLDIKPYTPSLDRIEAPEVPAWCAHWPKNLEASGSFAWEKVFNF</sequence>
<dbReference type="PANTHER" id="PTHR12818:SF0">
    <property type="entry name" value="TRNA (ADENINE(37)-N6)-METHYLTRANSFERASE"/>
    <property type="match status" value="1"/>
</dbReference>